<evidence type="ECO:0000256" key="1">
    <source>
        <dbReference type="SAM" id="SignalP"/>
    </source>
</evidence>
<keyword evidence="3" id="KW-1185">Reference proteome</keyword>
<comment type="caution">
    <text evidence="2">The sequence shown here is derived from an EMBL/GenBank/DDBJ whole genome shotgun (WGS) entry which is preliminary data.</text>
</comment>
<reference evidence="2 3" key="1">
    <citation type="submission" date="2020-08" db="EMBL/GenBank/DDBJ databases">
        <title>Genomic Encyclopedia of Type Strains, Phase III (KMG-III): the genomes of soil and plant-associated and newly described type strains.</title>
        <authorList>
            <person name="Whitman W."/>
        </authorList>
    </citation>
    <scope>NUCLEOTIDE SEQUENCE [LARGE SCALE GENOMIC DNA]</scope>
    <source>
        <strain evidence="2 3">CECT 5862</strain>
    </source>
</reference>
<protein>
    <submittedName>
        <fullName evidence="2">Uncharacterized protein</fullName>
    </submittedName>
</protein>
<dbReference type="InterPro" id="IPR037250">
    <property type="entry name" value="NEAT_dom_sf"/>
</dbReference>
<dbReference type="Proteomes" id="UP000570361">
    <property type="component" value="Unassembled WGS sequence"/>
</dbReference>
<gene>
    <name evidence="2" type="ORF">FHS18_004560</name>
</gene>
<proteinExistence type="predicted"/>
<dbReference type="RefSeq" id="WP_183602580.1">
    <property type="nucleotide sequence ID" value="NZ_JACHXK010000012.1"/>
</dbReference>
<sequence>MKKSKKTLFSSLVLSVAALALALPASAADQNYQLWNPANNAVSHASSSVEGPAVVTGSGGNYTVQIKLKNSGTYMGITLPASYPSLNVDVDGASAGGDGDYEVSATRVDSGGYTTFTFSGLSDNTLNVPIELSTSVLGIHSSTYELVIDWN</sequence>
<accession>A0A7W5B109</accession>
<dbReference type="Gene3D" id="2.60.40.1850">
    <property type="match status" value="1"/>
</dbReference>
<dbReference type="EMBL" id="JACHXK010000012">
    <property type="protein sequence ID" value="MBB3112459.1"/>
    <property type="molecule type" value="Genomic_DNA"/>
</dbReference>
<feature type="chain" id="PRO_5031296477" evidence="1">
    <location>
        <begin position="28"/>
        <end position="151"/>
    </location>
</feature>
<name>A0A7W5B109_9BACL</name>
<evidence type="ECO:0000313" key="3">
    <source>
        <dbReference type="Proteomes" id="UP000570361"/>
    </source>
</evidence>
<keyword evidence="1" id="KW-0732">Signal</keyword>
<feature type="signal peptide" evidence="1">
    <location>
        <begin position="1"/>
        <end position="27"/>
    </location>
</feature>
<dbReference type="AlphaFoldDB" id="A0A7W5B109"/>
<dbReference type="SUPFAM" id="SSF158911">
    <property type="entry name" value="NEAT domain-like"/>
    <property type="match status" value="1"/>
</dbReference>
<evidence type="ECO:0000313" key="2">
    <source>
        <dbReference type="EMBL" id="MBB3112459.1"/>
    </source>
</evidence>
<organism evidence="2 3">
    <name type="scientific">Paenibacillus phyllosphaerae</name>
    <dbReference type="NCBI Taxonomy" id="274593"/>
    <lineage>
        <taxon>Bacteria</taxon>
        <taxon>Bacillati</taxon>
        <taxon>Bacillota</taxon>
        <taxon>Bacilli</taxon>
        <taxon>Bacillales</taxon>
        <taxon>Paenibacillaceae</taxon>
        <taxon>Paenibacillus</taxon>
    </lineage>
</organism>